<name>A0A1Y1QZR4_9GAMM</name>
<accession>A0A1Y1QZR4</accession>
<reference evidence="1 2" key="1">
    <citation type="submission" date="2017-01" db="EMBL/GenBank/DDBJ databases">
        <title>Novel large sulfur bacteria in the metagenomes of groundwater-fed chemosynthetic microbial mats in the Lake Huron basin.</title>
        <authorList>
            <person name="Sharrar A.M."/>
            <person name="Flood B.E."/>
            <person name="Bailey J.V."/>
            <person name="Jones D.S."/>
            <person name="Biddanda B."/>
            <person name="Ruberg S.A."/>
            <person name="Marcus D.N."/>
            <person name="Dick G.J."/>
        </authorList>
    </citation>
    <scope>NUCLEOTIDE SEQUENCE [LARGE SCALE GENOMIC DNA]</scope>
    <source>
        <strain evidence="1">A8</strain>
    </source>
</reference>
<dbReference type="EMBL" id="MTEJ01000002">
    <property type="protein sequence ID" value="OQX16902.1"/>
    <property type="molecule type" value="Genomic_DNA"/>
</dbReference>
<evidence type="ECO:0000313" key="2">
    <source>
        <dbReference type="Proteomes" id="UP000192491"/>
    </source>
</evidence>
<dbReference type="AlphaFoldDB" id="A0A1Y1QZR4"/>
<comment type="caution">
    <text evidence="1">The sequence shown here is derived from an EMBL/GenBank/DDBJ whole genome shotgun (WGS) entry which is preliminary data.</text>
</comment>
<gene>
    <name evidence="1" type="ORF">BWK73_02945</name>
</gene>
<evidence type="ECO:0000313" key="1">
    <source>
        <dbReference type="EMBL" id="OQX16902.1"/>
    </source>
</evidence>
<proteinExistence type="predicted"/>
<organism evidence="1 2">
    <name type="scientific">Thiothrix lacustris</name>
    <dbReference type="NCBI Taxonomy" id="525917"/>
    <lineage>
        <taxon>Bacteria</taxon>
        <taxon>Pseudomonadati</taxon>
        <taxon>Pseudomonadota</taxon>
        <taxon>Gammaproteobacteria</taxon>
        <taxon>Thiotrichales</taxon>
        <taxon>Thiotrichaceae</taxon>
        <taxon>Thiothrix</taxon>
    </lineage>
</organism>
<protein>
    <submittedName>
        <fullName evidence="1">Uncharacterized protein</fullName>
    </submittedName>
</protein>
<dbReference type="Proteomes" id="UP000192491">
    <property type="component" value="Unassembled WGS sequence"/>
</dbReference>
<sequence length="83" mass="8153">MGLGRARILGAGRVGADAGIGPGFWLRLGGSLRAGADARAGALAGGFGVAWVSGATRVGTRSVGRTGTAGAVREGRGWVMRAC</sequence>